<dbReference type="Proteomes" id="UP000053577">
    <property type="component" value="Unassembled WGS sequence"/>
</dbReference>
<dbReference type="InterPro" id="IPR011006">
    <property type="entry name" value="CheY-like_superfamily"/>
</dbReference>
<gene>
    <name evidence="7" type="ORF">DA01_00175</name>
</gene>
<dbReference type="AlphaFoldDB" id="A0A0V8M590"/>
<keyword evidence="2" id="KW-0902">Two-component regulatory system</keyword>
<protein>
    <submittedName>
        <fullName evidence="7">Chemotaxis protein CheY</fullName>
    </submittedName>
</protein>
<keyword evidence="1" id="KW-0597">Phosphoprotein</keyword>
<evidence type="ECO:0000256" key="1">
    <source>
        <dbReference type="ARBA" id="ARBA00022553"/>
    </source>
</evidence>
<comment type="caution">
    <text evidence="7">The sequence shown here is derived from an EMBL/GenBank/DDBJ whole genome shotgun (WGS) entry which is preliminary data.</text>
</comment>
<comment type="caution">
    <text evidence="4">Lacks conserved residue(s) required for the propagation of feature annotation.</text>
</comment>
<dbReference type="GO" id="GO:0005829">
    <property type="term" value="C:cytosol"/>
    <property type="evidence" value="ECO:0007669"/>
    <property type="project" value="TreeGrafter"/>
</dbReference>
<dbReference type="PANTHER" id="PTHR48111:SF40">
    <property type="entry name" value="PHOSPHATE REGULON TRANSCRIPTIONAL REGULATORY PROTEIN PHOB"/>
    <property type="match status" value="1"/>
</dbReference>
<sequence>MAEENILLIDNTVELASLLKADGYQIIRAKNGIEGLIKASQSRLDLVILNQACLRLLPPELAPLIAQLSYMPVLVLGHRHESSEILEMGADSFICSPPHPRELKAKINSILRRKRKPPPEKPDGGDSKNTGRNVPNLKTPLGLTPTENRIDACLKLNQGHLIEYQNLINTVWGKHTVSLDTLHYYMRRLKSKLSGSKIIQQRGVGYWLG</sequence>
<dbReference type="InterPro" id="IPR016032">
    <property type="entry name" value="Sig_transdc_resp-reg_C-effctor"/>
</dbReference>
<dbReference type="Gene3D" id="3.40.50.2300">
    <property type="match status" value="1"/>
</dbReference>
<name>A0A0V8M590_9CHLR</name>
<dbReference type="GO" id="GO:0006355">
    <property type="term" value="P:regulation of DNA-templated transcription"/>
    <property type="evidence" value="ECO:0007669"/>
    <property type="project" value="InterPro"/>
</dbReference>
<evidence type="ECO:0000259" key="6">
    <source>
        <dbReference type="PROSITE" id="PS50110"/>
    </source>
</evidence>
<accession>A0A0V8M590</accession>
<dbReference type="PANTHER" id="PTHR48111">
    <property type="entry name" value="REGULATOR OF RPOS"/>
    <property type="match status" value="1"/>
</dbReference>
<dbReference type="GO" id="GO:0000976">
    <property type="term" value="F:transcription cis-regulatory region binding"/>
    <property type="evidence" value="ECO:0007669"/>
    <property type="project" value="TreeGrafter"/>
</dbReference>
<organism evidence="7 8">
    <name type="scientific">Dehalococcoides mccartyi</name>
    <dbReference type="NCBI Taxonomy" id="61435"/>
    <lineage>
        <taxon>Bacteria</taxon>
        <taxon>Bacillati</taxon>
        <taxon>Chloroflexota</taxon>
        <taxon>Dehalococcoidia</taxon>
        <taxon>Dehalococcoidales</taxon>
        <taxon>Dehalococcoidaceae</taxon>
        <taxon>Dehalococcoides</taxon>
    </lineage>
</organism>
<evidence type="ECO:0000313" key="7">
    <source>
        <dbReference type="EMBL" id="KSV18934.1"/>
    </source>
</evidence>
<dbReference type="GO" id="GO:0032993">
    <property type="term" value="C:protein-DNA complex"/>
    <property type="evidence" value="ECO:0007669"/>
    <property type="project" value="TreeGrafter"/>
</dbReference>
<dbReference type="Pfam" id="PF00486">
    <property type="entry name" value="Trans_reg_C"/>
    <property type="match status" value="1"/>
</dbReference>
<feature type="compositionally biased region" description="Basic and acidic residues" evidence="5">
    <location>
        <begin position="117"/>
        <end position="126"/>
    </location>
</feature>
<feature type="region of interest" description="Disordered" evidence="5">
    <location>
        <begin position="108"/>
        <end position="141"/>
    </location>
</feature>
<dbReference type="InterPro" id="IPR001867">
    <property type="entry name" value="OmpR/PhoB-type_DNA-bd"/>
</dbReference>
<dbReference type="GO" id="GO:0000156">
    <property type="term" value="F:phosphorelay response regulator activity"/>
    <property type="evidence" value="ECO:0007669"/>
    <property type="project" value="TreeGrafter"/>
</dbReference>
<dbReference type="EMBL" id="JGYD01000001">
    <property type="protein sequence ID" value="KSV18934.1"/>
    <property type="molecule type" value="Genomic_DNA"/>
</dbReference>
<evidence type="ECO:0000256" key="2">
    <source>
        <dbReference type="ARBA" id="ARBA00023012"/>
    </source>
</evidence>
<dbReference type="SUPFAM" id="SSF46894">
    <property type="entry name" value="C-terminal effector domain of the bipartite response regulators"/>
    <property type="match status" value="1"/>
</dbReference>
<reference evidence="7 8" key="1">
    <citation type="journal article" date="2015" name="Sci. Rep.">
        <title>A comparative genomics and reductive dehalogenase gene transcription study of two chloroethene-respiring bacteria, Dehalococcoides mccartyi strains MB and 11a.</title>
        <authorList>
            <person name="Low A."/>
            <person name="Shen Z."/>
            <person name="Cheng D."/>
            <person name="Rogers M.J."/>
            <person name="Lee P.K."/>
            <person name="He J."/>
        </authorList>
    </citation>
    <scope>NUCLEOTIDE SEQUENCE [LARGE SCALE GENOMIC DNA]</scope>
    <source>
        <strain evidence="7 8">MB</strain>
    </source>
</reference>
<dbReference type="RefSeq" id="WP_058291930.1">
    <property type="nucleotide sequence ID" value="NZ_JGYD01000001.1"/>
</dbReference>
<dbReference type="OrthoDB" id="166665at2"/>
<dbReference type="InterPro" id="IPR001789">
    <property type="entry name" value="Sig_transdc_resp-reg_receiver"/>
</dbReference>
<keyword evidence="3" id="KW-0238">DNA-binding</keyword>
<dbReference type="InterPro" id="IPR039420">
    <property type="entry name" value="WalR-like"/>
</dbReference>
<proteinExistence type="predicted"/>
<evidence type="ECO:0000256" key="4">
    <source>
        <dbReference type="PROSITE-ProRule" id="PRU00169"/>
    </source>
</evidence>
<dbReference type="SUPFAM" id="SSF52172">
    <property type="entry name" value="CheY-like"/>
    <property type="match status" value="1"/>
</dbReference>
<evidence type="ECO:0000256" key="3">
    <source>
        <dbReference type="ARBA" id="ARBA00023125"/>
    </source>
</evidence>
<dbReference type="PROSITE" id="PS50110">
    <property type="entry name" value="RESPONSE_REGULATORY"/>
    <property type="match status" value="1"/>
</dbReference>
<dbReference type="Gene3D" id="1.10.10.10">
    <property type="entry name" value="Winged helix-like DNA-binding domain superfamily/Winged helix DNA-binding domain"/>
    <property type="match status" value="1"/>
</dbReference>
<dbReference type="SMART" id="SM00862">
    <property type="entry name" value="Trans_reg_C"/>
    <property type="match status" value="1"/>
</dbReference>
<dbReference type="InterPro" id="IPR036388">
    <property type="entry name" value="WH-like_DNA-bd_sf"/>
</dbReference>
<evidence type="ECO:0000313" key="8">
    <source>
        <dbReference type="Proteomes" id="UP000053577"/>
    </source>
</evidence>
<dbReference type="PATRIC" id="fig|61435.5.peg.36"/>
<feature type="domain" description="Response regulatory" evidence="6">
    <location>
        <begin position="1"/>
        <end position="111"/>
    </location>
</feature>
<evidence type="ECO:0000256" key="5">
    <source>
        <dbReference type="SAM" id="MobiDB-lite"/>
    </source>
</evidence>